<proteinExistence type="predicted"/>
<organism evidence="2 3">
    <name type="scientific">Winogradskyella vincentii</name>
    <dbReference type="NCBI Taxonomy" id="2877122"/>
    <lineage>
        <taxon>Bacteria</taxon>
        <taxon>Pseudomonadati</taxon>
        <taxon>Bacteroidota</taxon>
        <taxon>Flavobacteriia</taxon>
        <taxon>Flavobacteriales</taxon>
        <taxon>Flavobacteriaceae</taxon>
        <taxon>Winogradskyella</taxon>
    </lineage>
</organism>
<dbReference type="EMBL" id="JAIUJS010000012">
    <property type="protein sequence ID" value="MCA0154453.1"/>
    <property type="molecule type" value="Genomic_DNA"/>
</dbReference>
<keyword evidence="1" id="KW-0812">Transmembrane</keyword>
<keyword evidence="1" id="KW-0472">Membrane</keyword>
<protein>
    <submittedName>
        <fullName evidence="2">Uncharacterized protein</fullName>
    </submittedName>
</protein>
<feature type="transmembrane region" description="Helical" evidence="1">
    <location>
        <begin position="36"/>
        <end position="56"/>
    </location>
</feature>
<name>A0ABS7Y712_9FLAO</name>
<gene>
    <name evidence="2" type="ORF">LBV24_14575</name>
</gene>
<dbReference type="Proteomes" id="UP001198402">
    <property type="component" value="Unassembled WGS sequence"/>
</dbReference>
<evidence type="ECO:0000256" key="1">
    <source>
        <dbReference type="SAM" id="Phobius"/>
    </source>
</evidence>
<reference evidence="3" key="1">
    <citation type="submission" date="2023-07" db="EMBL/GenBank/DDBJ databases">
        <authorList>
            <person name="Yue Y."/>
        </authorList>
    </citation>
    <scope>NUCLEOTIDE SEQUENCE [LARGE SCALE GENOMIC DNA]</scope>
    <source>
        <strain evidence="3">2Y89</strain>
    </source>
</reference>
<dbReference type="RefSeq" id="WP_224479399.1">
    <property type="nucleotide sequence ID" value="NZ_JAIUJS010000012.1"/>
</dbReference>
<keyword evidence="1" id="KW-1133">Transmembrane helix</keyword>
<accession>A0ABS7Y712</accession>
<evidence type="ECO:0000313" key="3">
    <source>
        <dbReference type="Proteomes" id="UP001198402"/>
    </source>
</evidence>
<keyword evidence="3" id="KW-1185">Reference proteome</keyword>
<evidence type="ECO:0000313" key="2">
    <source>
        <dbReference type="EMBL" id="MCA0154453.1"/>
    </source>
</evidence>
<comment type="caution">
    <text evidence="2">The sequence shown here is derived from an EMBL/GenBank/DDBJ whole genome shotgun (WGS) entry which is preliminary data.</text>
</comment>
<sequence length="63" mass="6856">MKPYTKIVAVLLAVVALLHLLRVVLNLELSVDNAEIPIWVSVLGFIIPAVLSYGLVKESQAKS</sequence>